<dbReference type="EMBL" id="GIFC01002194">
    <property type="protein sequence ID" value="MXU84277.1"/>
    <property type="molecule type" value="Transcribed_RNA"/>
</dbReference>
<name>A0A6B0U4X3_IXORI</name>
<evidence type="ECO:0000256" key="1">
    <source>
        <dbReference type="SAM" id="MobiDB-lite"/>
    </source>
</evidence>
<organism evidence="2">
    <name type="scientific">Ixodes ricinus</name>
    <name type="common">Common tick</name>
    <name type="synonym">Acarus ricinus</name>
    <dbReference type="NCBI Taxonomy" id="34613"/>
    <lineage>
        <taxon>Eukaryota</taxon>
        <taxon>Metazoa</taxon>
        <taxon>Ecdysozoa</taxon>
        <taxon>Arthropoda</taxon>
        <taxon>Chelicerata</taxon>
        <taxon>Arachnida</taxon>
        <taxon>Acari</taxon>
        <taxon>Parasitiformes</taxon>
        <taxon>Ixodida</taxon>
        <taxon>Ixodoidea</taxon>
        <taxon>Ixodidae</taxon>
        <taxon>Ixodinae</taxon>
        <taxon>Ixodes</taxon>
    </lineage>
</organism>
<proteinExistence type="predicted"/>
<sequence length="80" mass="8831">MRASSSMMIPVSAIALAISSGLSFSTWNSNWMASFSRCLSLRFLGSRTRSRSSTFSPPARLSSRFTNSTLRPMSSWKKSS</sequence>
<accession>A0A6B0U4X3</accession>
<dbReference type="AlphaFoldDB" id="A0A6B0U4X3"/>
<feature type="region of interest" description="Disordered" evidence="1">
    <location>
        <begin position="47"/>
        <end position="80"/>
    </location>
</feature>
<reference evidence="2" key="1">
    <citation type="submission" date="2019-12" db="EMBL/GenBank/DDBJ databases">
        <title>An insight into the sialome of adult female Ixodes ricinus ticks feeding for 6 days.</title>
        <authorList>
            <person name="Perner J."/>
            <person name="Ribeiro J.M.C."/>
        </authorList>
    </citation>
    <scope>NUCLEOTIDE SEQUENCE</scope>
    <source>
        <strain evidence="2">Semi-engorged</strain>
        <tissue evidence="2">Salivary glands</tissue>
    </source>
</reference>
<protein>
    <submittedName>
        <fullName evidence="2">Putative secreted protein</fullName>
    </submittedName>
</protein>
<feature type="compositionally biased region" description="Polar residues" evidence="1">
    <location>
        <begin position="63"/>
        <end position="80"/>
    </location>
</feature>
<feature type="compositionally biased region" description="Low complexity" evidence="1">
    <location>
        <begin position="47"/>
        <end position="56"/>
    </location>
</feature>
<evidence type="ECO:0000313" key="2">
    <source>
        <dbReference type="EMBL" id="MXU84277.1"/>
    </source>
</evidence>